<dbReference type="GO" id="GO:0016020">
    <property type="term" value="C:membrane"/>
    <property type="evidence" value="ECO:0007669"/>
    <property type="project" value="UniProtKB-SubCell"/>
</dbReference>
<dbReference type="Proteomes" id="UP000031433">
    <property type="component" value="Unassembled WGS sequence"/>
</dbReference>
<reference evidence="9 10" key="1">
    <citation type="submission" date="2015-01" db="EMBL/GenBank/DDBJ databases">
        <title>Genome sequence of the anaerobic bacterium Geobacter soli GSS01, a dissimilatory Fe(III) reducer from soil.</title>
        <authorList>
            <person name="Yang G."/>
            <person name="Zhou S."/>
        </authorList>
    </citation>
    <scope>NUCLEOTIDE SEQUENCE [LARGE SCALE GENOMIC DNA]</scope>
    <source>
        <strain evidence="9 10">GSS01</strain>
    </source>
</reference>
<evidence type="ECO:0000256" key="7">
    <source>
        <dbReference type="SAM" id="Phobius"/>
    </source>
</evidence>
<keyword evidence="5 7" id="KW-1133">Transmembrane helix</keyword>
<feature type="domain" description="Bacterial sugar transferase" evidence="8">
    <location>
        <begin position="263"/>
        <end position="446"/>
    </location>
</feature>
<name>A0A0C1U2G4_9BACT</name>
<dbReference type="NCBIfam" id="TIGR03013">
    <property type="entry name" value="EpsB_2"/>
    <property type="match status" value="1"/>
</dbReference>
<dbReference type="EMBL" id="JXBL01000001">
    <property type="protein sequence ID" value="KIE41980.1"/>
    <property type="molecule type" value="Genomic_DNA"/>
</dbReference>
<evidence type="ECO:0000259" key="8">
    <source>
        <dbReference type="Pfam" id="PF02397"/>
    </source>
</evidence>
<protein>
    <submittedName>
        <fullName evidence="9">Glycosyl transferase</fullName>
    </submittedName>
</protein>
<evidence type="ECO:0000313" key="9">
    <source>
        <dbReference type="EMBL" id="KIE41980.1"/>
    </source>
</evidence>
<dbReference type="PANTHER" id="PTHR30576:SF21">
    <property type="entry name" value="UDP-GLUCOSE:UNDECAPRENYL-PHOSPHATE GLUCOSE-1-PHOSPHATE TRANSFERASE"/>
    <property type="match status" value="1"/>
</dbReference>
<evidence type="ECO:0000256" key="6">
    <source>
        <dbReference type="ARBA" id="ARBA00023136"/>
    </source>
</evidence>
<keyword evidence="4 7" id="KW-0812">Transmembrane</keyword>
<sequence length="452" mass="50697">MKRSIALMVGDGLCAVTAILAAHLFRLGEIPGMESFTGQGGVRLALFVIVMLFCAFFVEVYHQERELTPLDLIGRISIELVLAFFVLTALYFFLPIVMDGRGVLMIATVVFGFFQFLWHAGSRGGFIFPSFAKRVLILGTGPLANQMGSLVTASGDRYVLSGYVACSREPVYVPAQSIVGSEDGLYETVRRARAHKIVVSLGERRGVFPLKDVLNCKLSGVEVVDAPSFYERVTGKLLIESINPSWFIFSSGFRVTALNRLLKRALDISCALFGGVLFLPFLPIVALAIRLDSSGPILFRQERVGEREKPFNLFKFRTMREDAEKGTGAVWAQKDDPRVTRLGRFLRKSRIDEIPQLYNVLIGDMSLVGPRPERPEFVEQLKKVIPYYSERHFVKPGVTGWAQVRYPYGASVEDAVEKLRYDLYYIKNLSVAFDIMIIFETVKVVLFQRGGR</sequence>
<dbReference type="InterPro" id="IPR017464">
    <property type="entry name" value="Sugar_tfrase_EpsB_2"/>
</dbReference>
<evidence type="ECO:0000256" key="4">
    <source>
        <dbReference type="ARBA" id="ARBA00022692"/>
    </source>
</evidence>
<comment type="subcellular location">
    <subcellularLocation>
        <location evidence="1">Membrane</location>
        <topology evidence="1">Multi-pass membrane protein</topology>
    </subcellularLocation>
</comment>
<dbReference type="Pfam" id="PF02397">
    <property type="entry name" value="Bac_transf"/>
    <property type="match status" value="1"/>
</dbReference>
<evidence type="ECO:0000256" key="2">
    <source>
        <dbReference type="ARBA" id="ARBA00006464"/>
    </source>
</evidence>
<feature type="transmembrane region" description="Helical" evidence="7">
    <location>
        <begin position="72"/>
        <end position="94"/>
    </location>
</feature>
<accession>A0A0C1U2G4</accession>
<organism evidence="9 10">
    <name type="scientific">Geobacter soli</name>
    <dbReference type="NCBI Taxonomy" id="1510391"/>
    <lineage>
        <taxon>Bacteria</taxon>
        <taxon>Pseudomonadati</taxon>
        <taxon>Thermodesulfobacteriota</taxon>
        <taxon>Desulfuromonadia</taxon>
        <taxon>Geobacterales</taxon>
        <taxon>Geobacteraceae</taxon>
        <taxon>Geobacter</taxon>
    </lineage>
</organism>
<dbReference type="AlphaFoldDB" id="A0A0C1U2G4"/>
<proteinExistence type="inferred from homology"/>
<dbReference type="RefSeq" id="WP_039644121.1">
    <property type="nucleotide sequence ID" value="NZ_JXBL01000001.1"/>
</dbReference>
<feature type="transmembrane region" description="Helical" evidence="7">
    <location>
        <begin position="270"/>
        <end position="291"/>
    </location>
</feature>
<evidence type="ECO:0000313" key="10">
    <source>
        <dbReference type="Proteomes" id="UP000031433"/>
    </source>
</evidence>
<evidence type="ECO:0000256" key="5">
    <source>
        <dbReference type="ARBA" id="ARBA00022989"/>
    </source>
</evidence>
<keyword evidence="6 7" id="KW-0472">Membrane</keyword>
<keyword evidence="3 9" id="KW-0808">Transferase</keyword>
<gene>
    <name evidence="9" type="ORF">SE37_04720</name>
</gene>
<dbReference type="InterPro" id="IPR017475">
    <property type="entry name" value="EPS_sugar_tfrase"/>
</dbReference>
<comment type="similarity">
    <text evidence="2">Belongs to the bacterial sugar transferase family.</text>
</comment>
<feature type="transmembrane region" description="Helical" evidence="7">
    <location>
        <begin position="100"/>
        <end position="118"/>
    </location>
</feature>
<feature type="transmembrane region" description="Helical" evidence="7">
    <location>
        <begin position="40"/>
        <end position="60"/>
    </location>
</feature>
<evidence type="ECO:0000256" key="1">
    <source>
        <dbReference type="ARBA" id="ARBA00004141"/>
    </source>
</evidence>
<dbReference type="InterPro" id="IPR003362">
    <property type="entry name" value="Bact_transf"/>
</dbReference>
<comment type="caution">
    <text evidence="9">The sequence shown here is derived from an EMBL/GenBank/DDBJ whole genome shotgun (WGS) entry which is preliminary data.</text>
</comment>
<dbReference type="PANTHER" id="PTHR30576">
    <property type="entry name" value="COLANIC BIOSYNTHESIS UDP-GLUCOSE LIPID CARRIER TRANSFERASE"/>
    <property type="match status" value="1"/>
</dbReference>
<dbReference type="GO" id="GO:0009242">
    <property type="term" value="P:colanic acid biosynthetic process"/>
    <property type="evidence" value="ECO:0007669"/>
    <property type="project" value="TreeGrafter"/>
</dbReference>
<evidence type="ECO:0000256" key="3">
    <source>
        <dbReference type="ARBA" id="ARBA00022679"/>
    </source>
</evidence>
<dbReference type="GO" id="GO:0089702">
    <property type="term" value="F:undecaprenyl-phosphate glucose phosphotransferase activity"/>
    <property type="evidence" value="ECO:0007669"/>
    <property type="project" value="TreeGrafter"/>
</dbReference>
<dbReference type="NCBIfam" id="TIGR03025">
    <property type="entry name" value="EPS_sugtrans"/>
    <property type="match status" value="1"/>
</dbReference>
<keyword evidence="10" id="KW-1185">Reference proteome</keyword>